<protein>
    <submittedName>
        <fullName evidence="3">Uncharacterized protein</fullName>
    </submittedName>
</protein>
<name>A0A4S3TIM1_9EURY</name>
<gene>
    <name evidence="3" type="ORF">D8Y22_16275</name>
</gene>
<dbReference type="EMBL" id="RBZW01000055">
    <property type="protein sequence ID" value="THE63879.1"/>
    <property type="molecule type" value="Genomic_DNA"/>
</dbReference>
<keyword evidence="2" id="KW-1133">Transmembrane helix</keyword>
<comment type="caution">
    <text evidence="3">The sequence shown here is derived from an EMBL/GenBank/DDBJ whole genome shotgun (WGS) entry which is preliminary data.</text>
</comment>
<dbReference type="AlphaFoldDB" id="A0A4S3TIM1"/>
<organism evidence="3 4">
    <name type="scientific">Salinadaptatus halalkaliphilus</name>
    <dbReference type="NCBI Taxonomy" id="2419781"/>
    <lineage>
        <taxon>Archaea</taxon>
        <taxon>Methanobacteriati</taxon>
        <taxon>Methanobacteriota</taxon>
        <taxon>Stenosarchaea group</taxon>
        <taxon>Halobacteria</taxon>
        <taxon>Halobacteriales</taxon>
        <taxon>Natrialbaceae</taxon>
        <taxon>Salinadaptatus</taxon>
    </lineage>
</organism>
<accession>A0A4S3TIM1</accession>
<evidence type="ECO:0000256" key="1">
    <source>
        <dbReference type="SAM" id="MobiDB-lite"/>
    </source>
</evidence>
<keyword evidence="2" id="KW-0472">Membrane</keyword>
<dbReference type="InterPro" id="IPR055977">
    <property type="entry name" value="DUF7555"/>
</dbReference>
<reference evidence="3 4" key="1">
    <citation type="submission" date="2018-10" db="EMBL/GenBank/DDBJ databases">
        <title>Natronolimnobius sp. XQ-INN 246 isolated from Inner Mongolia Autonomous Region of China.</title>
        <authorList>
            <person name="Xue Q."/>
        </authorList>
    </citation>
    <scope>NUCLEOTIDE SEQUENCE [LARGE SCALE GENOMIC DNA]</scope>
    <source>
        <strain evidence="3 4">XQ-INN 246</strain>
    </source>
</reference>
<evidence type="ECO:0000313" key="4">
    <source>
        <dbReference type="Proteomes" id="UP000318864"/>
    </source>
</evidence>
<sequence>MVRTLVVLDLVLAAVTLAALVVVAVTAGAFGLGYGLVTVKHVLFAVGLLLAGVGTLQYRTGLEVRDGSDASAGHPSSPSRSVDPTRRSRLRSLLEACLPDGWIVPPGERLPDAAKIAVVGLALLVVSYGLEAVFGVGV</sequence>
<feature type="transmembrane region" description="Helical" evidence="2">
    <location>
        <begin position="41"/>
        <end position="58"/>
    </location>
</feature>
<keyword evidence="4" id="KW-1185">Reference proteome</keyword>
<evidence type="ECO:0000313" key="3">
    <source>
        <dbReference type="EMBL" id="THE63879.1"/>
    </source>
</evidence>
<feature type="region of interest" description="Disordered" evidence="1">
    <location>
        <begin position="67"/>
        <end position="86"/>
    </location>
</feature>
<dbReference type="Proteomes" id="UP000318864">
    <property type="component" value="Unassembled WGS sequence"/>
</dbReference>
<dbReference type="RefSeq" id="WP_141465725.1">
    <property type="nucleotide sequence ID" value="NZ_RBZW01000055.1"/>
</dbReference>
<evidence type="ECO:0000256" key="2">
    <source>
        <dbReference type="SAM" id="Phobius"/>
    </source>
</evidence>
<proteinExistence type="predicted"/>
<feature type="transmembrane region" description="Helical" evidence="2">
    <location>
        <begin position="116"/>
        <end position="136"/>
    </location>
</feature>
<dbReference type="Pfam" id="PF24432">
    <property type="entry name" value="DUF7555"/>
    <property type="match status" value="1"/>
</dbReference>
<keyword evidence="2" id="KW-0812">Transmembrane</keyword>